<evidence type="ECO:0000256" key="2">
    <source>
        <dbReference type="ARBA" id="ARBA00023002"/>
    </source>
</evidence>
<comment type="cofactor">
    <cofactor evidence="1">
        <name>thiamine diphosphate</name>
        <dbReference type="ChEBI" id="CHEBI:58937"/>
    </cofactor>
</comment>
<keyword evidence="3" id="KW-0786">Thiamine pyrophosphate</keyword>
<evidence type="ECO:0000259" key="5">
    <source>
        <dbReference type="Pfam" id="PF00676"/>
    </source>
</evidence>
<keyword evidence="7" id="KW-1185">Reference proteome</keyword>
<reference evidence="6 7" key="1">
    <citation type="submission" date="2023-09" db="EMBL/GenBank/DDBJ databases">
        <title>Microbacterium fusihabitans sp. nov., Microbacterium phycihabitans sp. nov., and Microbacterium cervinum sp. nov., isolated from dried seaweeds of beach.</title>
        <authorList>
            <person name="Lee S.D."/>
        </authorList>
    </citation>
    <scope>NUCLEOTIDE SEQUENCE [LARGE SCALE GENOMIC DNA]</scope>
    <source>
        <strain evidence="6 7">KSW2-21</strain>
    </source>
</reference>
<feature type="domain" description="Dehydrogenase E1 component" evidence="5">
    <location>
        <begin position="59"/>
        <end position="329"/>
    </location>
</feature>
<dbReference type="EMBL" id="JAWDIU010000005">
    <property type="protein sequence ID" value="MDU0327787.1"/>
    <property type="molecule type" value="Genomic_DNA"/>
</dbReference>
<dbReference type="InterPro" id="IPR050771">
    <property type="entry name" value="Alpha-ketoacid_DH_E1_comp"/>
</dbReference>
<dbReference type="NCBIfam" id="TIGR03181">
    <property type="entry name" value="PDH_E1_alph_x"/>
    <property type="match status" value="1"/>
</dbReference>
<gene>
    <name evidence="6" type="primary">pdhA</name>
    <name evidence="6" type="ORF">RWH43_13565</name>
</gene>
<dbReference type="PANTHER" id="PTHR43380">
    <property type="entry name" value="2-OXOISOVALERATE DEHYDROGENASE SUBUNIT ALPHA, MITOCHONDRIAL"/>
    <property type="match status" value="1"/>
</dbReference>
<proteinExistence type="predicted"/>
<dbReference type="InterPro" id="IPR001017">
    <property type="entry name" value="DH_E1"/>
</dbReference>
<accession>A0ABU3RY29</accession>
<dbReference type="CDD" id="cd02000">
    <property type="entry name" value="TPP_E1_PDC_ADC_BCADC"/>
    <property type="match status" value="1"/>
</dbReference>
<dbReference type="SUPFAM" id="SSF52518">
    <property type="entry name" value="Thiamin diphosphate-binding fold (THDP-binding)"/>
    <property type="match status" value="1"/>
</dbReference>
<dbReference type="PANTHER" id="PTHR43380:SF1">
    <property type="entry name" value="2-OXOISOVALERATE DEHYDROGENASE SUBUNIT ALPHA, MITOCHONDRIAL"/>
    <property type="match status" value="1"/>
</dbReference>
<sequence>MTYTQTRDSSIGRADDHDPQDDVDDVLRLLEPDGTRIADAELDPWIADLSPHELRSLHRDMVLTRRLDAEGVALQRQGQLALWAPCRGQEAVQVGTVHAMAPGDFAFPSYREHGVLLARGAKPEGYVLAWRGEEHSAYDHASINVAPPQIIIGAHSLHATGWAMGAQRDGSTDVAVAYFGDGATSQGDVNEAMVFASSYGAPVVFVCSNNQWAISEPVTVQAKYPIAGRAPGFGIPSLRIDGNDAIACVAAMRWALDRARRGEGPSFIEAVTYRMGPHTTSDDPTRYRDADEVERWAGRDPIARLEAYLRAEGMLDDSGMDEVARAADALAADVRAACIGATTRAPETMFDHVYAEPHAGVERQKAEYMEYLAGFEQEGTR</sequence>
<comment type="caution">
    <text evidence="6">The sequence shown here is derived from an EMBL/GenBank/DDBJ whole genome shotgun (WGS) entry which is preliminary data.</text>
</comment>
<evidence type="ECO:0000313" key="7">
    <source>
        <dbReference type="Proteomes" id="UP001256673"/>
    </source>
</evidence>
<protein>
    <submittedName>
        <fullName evidence="6">Pyruvate dehydrogenase (Acetyl-transferring) E1 component subunit alpha</fullName>
    </submittedName>
</protein>
<organism evidence="6 7">
    <name type="scientific">Microbacterium algihabitans</name>
    <dbReference type="NCBI Taxonomy" id="3075992"/>
    <lineage>
        <taxon>Bacteria</taxon>
        <taxon>Bacillati</taxon>
        <taxon>Actinomycetota</taxon>
        <taxon>Actinomycetes</taxon>
        <taxon>Micrococcales</taxon>
        <taxon>Microbacteriaceae</taxon>
        <taxon>Microbacterium</taxon>
    </lineage>
</organism>
<evidence type="ECO:0000256" key="3">
    <source>
        <dbReference type="ARBA" id="ARBA00023052"/>
    </source>
</evidence>
<dbReference type="InterPro" id="IPR017596">
    <property type="entry name" value="PdhA/BkdA"/>
</dbReference>
<dbReference type="Proteomes" id="UP001256673">
    <property type="component" value="Unassembled WGS sequence"/>
</dbReference>
<keyword evidence="2" id="KW-0560">Oxidoreductase</keyword>
<name>A0ABU3RY29_9MICO</name>
<dbReference type="InterPro" id="IPR029061">
    <property type="entry name" value="THDP-binding"/>
</dbReference>
<keyword evidence="6" id="KW-0670">Pyruvate</keyword>
<evidence type="ECO:0000313" key="6">
    <source>
        <dbReference type="EMBL" id="MDU0327787.1"/>
    </source>
</evidence>
<dbReference type="Gene3D" id="3.40.50.970">
    <property type="match status" value="1"/>
</dbReference>
<evidence type="ECO:0000256" key="4">
    <source>
        <dbReference type="SAM" id="MobiDB-lite"/>
    </source>
</evidence>
<dbReference type="Pfam" id="PF00676">
    <property type="entry name" value="E1_dh"/>
    <property type="match status" value="1"/>
</dbReference>
<feature type="region of interest" description="Disordered" evidence="4">
    <location>
        <begin position="1"/>
        <end position="22"/>
    </location>
</feature>
<evidence type="ECO:0000256" key="1">
    <source>
        <dbReference type="ARBA" id="ARBA00001964"/>
    </source>
</evidence>